<keyword evidence="2" id="KW-0446">Lipid-binding</keyword>
<name>C8PB26_9LACO</name>
<sequence length="291" mass="32064">MYQDNVKNIEAQPMIKKIITDSGANILSSTILGQKHINVPLSIIIDNNIWLDDNNINIDNFIQAIINTKQKTSTACPSIASWLQAFAGADEIYVVTITSGLSATYDSAIQAANLYKEKYPHVKIEIFDSLSAGPQMRMIAERIAQDLNKNLTFDEVIEDVKQYQQTLQMVFILKDMKNLANNGRINPTIAKLSKLVNLNIIGTVTDAGTFALISKARGMKKCYPKLLQAMIDQGYNGGKVEIDHVNNLSEAQLVASTITSTFPNADISFSLCTALCTFYAENGGILVSFEK</sequence>
<evidence type="ECO:0000313" key="4">
    <source>
        <dbReference type="Proteomes" id="UP000004115"/>
    </source>
</evidence>
<comment type="function">
    <text evidence="1">May bind long-chain fatty acids, such as palmitate, and may play a role in lipid transport or fatty acid metabolism.</text>
</comment>
<accession>C8PB26</accession>
<dbReference type="Gene3D" id="3.40.50.10440">
    <property type="entry name" value="Dihydroxyacetone kinase, domain 1"/>
    <property type="match status" value="1"/>
</dbReference>
<evidence type="ECO:0000256" key="1">
    <source>
        <dbReference type="ARBA" id="ARBA00003238"/>
    </source>
</evidence>
<dbReference type="HOGENOM" id="CLU_048251_2_0_9"/>
<dbReference type="Gene3D" id="2.20.28.50">
    <property type="entry name" value="degv family protein"/>
    <property type="match status" value="1"/>
</dbReference>
<organism evidence="3 4">
    <name type="scientific">Lactobacillus iners DSM 13335</name>
    <dbReference type="NCBI Taxonomy" id="525328"/>
    <lineage>
        <taxon>Bacteria</taxon>
        <taxon>Bacillati</taxon>
        <taxon>Bacillota</taxon>
        <taxon>Bacilli</taxon>
        <taxon>Lactobacillales</taxon>
        <taxon>Lactobacillaceae</taxon>
        <taxon>Lactobacillus</taxon>
    </lineage>
</organism>
<evidence type="ECO:0000256" key="2">
    <source>
        <dbReference type="ARBA" id="ARBA00023121"/>
    </source>
</evidence>
<dbReference type="Proteomes" id="UP000004115">
    <property type="component" value="Unassembled WGS sequence"/>
</dbReference>
<dbReference type="PANTHER" id="PTHR33434:SF2">
    <property type="entry name" value="FATTY ACID-BINDING PROTEIN TM_1468"/>
    <property type="match status" value="1"/>
</dbReference>
<dbReference type="NCBIfam" id="TIGR00762">
    <property type="entry name" value="DegV"/>
    <property type="match status" value="1"/>
</dbReference>
<dbReference type="InterPro" id="IPR050270">
    <property type="entry name" value="DegV_domain_contain"/>
</dbReference>
<reference evidence="3 4" key="1">
    <citation type="submission" date="2009-09" db="EMBL/GenBank/DDBJ databases">
        <authorList>
            <person name="Qin X."/>
            <person name="Bachman B."/>
            <person name="Battles P."/>
            <person name="Bell A."/>
            <person name="Bess C."/>
            <person name="Bickham C."/>
            <person name="Chaboub L."/>
            <person name="Chen D."/>
            <person name="Coyle M."/>
            <person name="Deiros D.R."/>
            <person name="Dinh H."/>
            <person name="Forbes L."/>
            <person name="Fowler G."/>
            <person name="Francisco L."/>
            <person name="Fu Q."/>
            <person name="Gubbala S."/>
            <person name="Hale W."/>
            <person name="Han Y."/>
            <person name="Hemphill L."/>
            <person name="Highlander S.K."/>
            <person name="Hirani K."/>
            <person name="Hogues M."/>
            <person name="Jackson L."/>
            <person name="Jakkamsetti A."/>
            <person name="Javaid M."/>
            <person name="Jiang H."/>
            <person name="Korchina V."/>
            <person name="Kovar C."/>
            <person name="Lara F."/>
            <person name="Lee S."/>
            <person name="Mata R."/>
            <person name="Mathew T."/>
            <person name="Moen C."/>
            <person name="Morales K."/>
            <person name="Munidasa M."/>
            <person name="Nazareth L."/>
            <person name="Ngo R."/>
            <person name="Nguyen L."/>
            <person name="Okwuonu G."/>
            <person name="Ongeri F."/>
            <person name="Patil S."/>
            <person name="Petrosino J."/>
            <person name="Pham C."/>
            <person name="Pham P."/>
            <person name="Pu L.-L."/>
            <person name="Puazo M."/>
            <person name="Raj R."/>
            <person name="Reid J."/>
            <person name="Rouhana J."/>
            <person name="Saada N."/>
            <person name="Shang Y."/>
            <person name="Simmons D."/>
            <person name="Thornton R."/>
            <person name="Warren J."/>
            <person name="Weissenberger G."/>
            <person name="Zhang J."/>
            <person name="Zhang L."/>
            <person name="Zhou C."/>
            <person name="Zhu D."/>
            <person name="Muzny D."/>
            <person name="Worley K."/>
            <person name="Gibbs R."/>
        </authorList>
    </citation>
    <scope>NUCLEOTIDE SEQUENCE [LARGE SCALE GENOMIC DNA]</scope>
    <source>
        <strain evidence="3 4">DSM 13335</strain>
    </source>
</reference>
<dbReference type="GO" id="GO:0008289">
    <property type="term" value="F:lipid binding"/>
    <property type="evidence" value="ECO:0007669"/>
    <property type="project" value="UniProtKB-KW"/>
</dbReference>
<evidence type="ECO:0000313" key="3">
    <source>
        <dbReference type="EMBL" id="EEW51975.1"/>
    </source>
</evidence>
<dbReference type="AlphaFoldDB" id="C8PB26"/>
<dbReference type="Gene3D" id="3.30.1180.10">
    <property type="match status" value="1"/>
</dbReference>
<dbReference type="PROSITE" id="PS51482">
    <property type="entry name" value="DEGV"/>
    <property type="match status" value="1"/>
</dbReference>
<protein>
    <submittedName>
        <fullName evidence="3">EDD domain protein, DegV family</fullName>
    </submittedName>
</protein>
<dbReference type="SUPFAM" id="SSF82549">
    <property type="entry name" value="DAK1/DegV-like"/>
    <property type="match status" value="1"/>
</dbReference>
<proteinExistence type="predicted"/>
<dbReference type="EMBL" id="ACLN01000004">
    <property type="protein sequence ID" value="EEW51975.1"/>
    <property type="molecule type" value="Genomic_DNA"/>
</dbReference>
<dbReference type="PATRIC" id="fig|525328.13.peg.366"/>
<comment type="caution">
    <text evidence="3">The sequence shown here is derived from an EMBL/GenBank/DDBJ whole genome shotgun (WGS) entry which is preliminary data.</text>
</comment>
<dbReference type="InterPro" id="IPR043168">
    <property type="entry name" value="DegV_C"/>
</dbReference>
<dbReference type="PANTHER" id="PTHR33434">
    <property type="entry name" value="DEGV DOMAIN-CONTAINING PROTEIN DR_1986-RELATED"/>
    <property type="match status" value="1"/>
</dbReference>
<dbReference type="InterPro" id="IPR003797">
    <property type="entry name" value="DegV"/>
</dbReference>
<gene>
    <name evidence="3" type="ORF">HMPREF0520_0296</name>
</gene>
<dbReference type="Pfam" id="PF02645">
    <property type="entry name" value="DegV"/>
    <property type="match status" value="1"/>
</dbReference>
<keyword evidence="4" id="KW-1185">Reference proteome</keyword>